<dbReference type="GO" id="GO:0016787">
    <property type="term" value="F:hydrolase activity"/>
    <property type="evidence" value="ECO:0007669"/>
    <property type="project" value="InterPro"/>
</dbReference>
<dbReference type="PANTHER" id="PTHR43569">
    <property type="entry name" value="AMIDOHYDROLASE"/>
    <property type="match status" value="1"/>
</dbReference>
<keyword evidence="4" id="KW-1185">Reference proteome</keyword>
<dbReference type="OrthoDB" id="9787654at2"/>
<feature type="domain" description="Amidohydrolase-related" evidence="2">
    <location>
        <begin position="5"/>
        <end position="278"/>
    </location>
</feature>
<dbReference type="InterPro" id="IPR052350">
    <property type="entry name" value="Metallo-dep_Lactonases"/>
</dbReference>
<dbReference type="SUPFAM" id="SSF51556">
    <property type="entry name" value="Metallo-dependent hydrolases"/>
    <property type="match status" value="1"/>
</dbReference>
<dbReference type="RefSeq" id="WP_114769313.1">
    <property type="nucleotide sequence ID" value="NZ_QQBB01000002.1"/>
</dbReference>
<sequence length="281" mass="31317">MSAVVDSHQHFWSLDASWFDWPTSDLAAIYRDFGPEDLPPLLQASGVSQTVLVQVAPDPAETAHLLEVSERTSFVAAVVGWIDLEQETGLADLERFAGHPKFRGIRPMIQSIPDPEWMLRPSLAPCLAAVERLGLTFDALVKPPHLAALATFIDRYPNLPVVVDHGAKPEIAKGREGFSDWARGIASVAERPHVFCKLSGLLTEAGHRTGWHDLLPFVVHLLDVFGPRRLMWGSDWPVVELGAPYGTWLDYVRRYISTLSADEQERILGGTARDFYRLEMS</sequence>
<evidence type="ECO:0000313" key="3">
    <source>
        <dbReference type="EMBL" id="RDI61148.1"/>
    </source>
</evidence>
<protein>
    <submittedName>
        <fullName evidence="3">L-fuconolactonase</fullName>
    </submittedName>
</protein>
<dbReference type="InterPro" id="IPR032466">
    <property type="entry name" value="Metal_Hydrolase"/>
</dbReference>
<evidence type="ECO:0000259" key="2">
    <source>
        <dbReference type="Pfam" id="PF04909"/>
    </source>
</evidence>
<dbReference type="InterPro" id="IPR006680">
    <property type="entry name" value="Amidohydro-rel"/>
</dbReference>
<reference evidence="3 4" key="1">
    <citation type="submission" date="2018-07" db="EMBL/GenBank/DDBJ databases">
        <title>Genomic Encyclopedia of Type Strains, Phase IV (KMG-IV): sequencing the most valuable type-strain genomes for metagenomic binning, comparative biology and taxonomic classification.</title>
        <authorList>
            <person name="Goeker M."/>
        </authorList>
    </citation>
    <scope>NUCLEOTIDE SEQUENCE [LARGE SCALE GENOMIC DNA]</scope>
    <source>
        <strain evidence="3 4">DSM 14364</strain>
    </source>
</reference>
<comment type="similarity">
    <text evidence="1">Belongs to the metallo-dependent hydrolases superfamily.</text>
</comment>
<comment type="caution">
    <text evidence="3">The sequence shown here is derived from an EMBL/GenBank/DDBJ whole genome shotgun (WGS) entry which is preliminary data.</text>
</comment>
<dbReference type="AlphaFoldDB" id="A0A370HRL4"/>
<dbReference type="PANTHER" id="PTHR43569:SF2">
    <property type="entry name" value="AMIDOHYDROLASE-RELATED DOMAIN-CONTAINING PROTEIN"/>
    <property type="match status" value="1"/>
</dbReference>
<gene>
    <name evidence="3" type="ORF">DES45_102543</name>
</gene>
<dbReference type="Proteomes" id="UP000254925">
    <property type="component" value="Unassembled WGS sequence"/>
</dbReference>
<dbReference type="EMBL" id="QQBB01000002">
    <property type="protein sequence ID" value="RDI61148.1"/>
    <property type="molecule type" value="Genomic_DNA"/>
</dbReference>
<name>A0A370HRL4_9HYPH</name>
<evidence type="ECO:0000256" key="1">
    <source>
        <dbReference type="ARBA" id="ARBA00038310"/>
    </source>
</evidence>
<evidence type="ECO:0000313" key="4">
    <source>
        <dbReference type="Proteomes" id="UP000254925"/>
    </source>
</evidence>
<dbReference type="Gene3D" id="3.20.20.140">
    <property type="entry name" value="Metal-dependent hydrolases"/>
    <property type="match status" value="1"/>
</dbReference>
<accession>A0A370HRL4</accession>
<organism evidence="3 4">
    <name type="scientific">Microvirga subterranea</name>
    <dbReference type="NCBI Taxonomy" id="186651"/>
    <lineage>
        <taxon>Bacteria</taxon>
        <taxon>Pseudomonadati</taxon>
        <taxon>Pseudomonadota</taxon>
        <taxon>Alphaproteobacteria</taxon>
        <taxon>Hyphomicrobiales</taxon>
        <taxon>Methylobacteriaceae</taxon>
        <taxon>Microvirga</taxon>
    </lineage>
</organism>
<proteinExistence type="inferred from homology"/>
<dbReference type="Pfam" id="PF04909">
    <property type="entry name" value="Amidohydro_2"/>
    <property type="match status" value="1"/>
</dbReference>